<dbReference type="FunCoup" id="B3LXD0">
    <property type="interactions" value="908"/>
</dbReference>
<dbReference type="GO" id="GO:0005762">
    <property type="term" value="C:mitochondrial large ribosomal subunit"/>
    <property type="evidence" value="ECO:0007669"/>
    <property type="project" value="InterPro"/>
</dbReference>
<keyword evidence="4" id="KW-0689">Ribosomal protein</keyword>
<dbReference type="eggNOG" id="KOG4778">
    <property type="taxonomic scope" value="Eukaryota"/>
</dbReference>
<evidence type="ECO:0000256" key="3">
    <source>
        <dbReference type="ARBA" id="ARBA00022946"/>
    </source>
</evidence>
<evidence type="ECO:0000256" key="7">
    <source>
        <dbReference type="ARBA" id="ARBA00035192"/>
    </source>
</evidence>
<dbReference type="HOGENOM" id="CLU_087493_1_0_1"/>
<keyword evidence="5" id="KW-0496">Mitochondrion</keyword>
<evidence type="ECO:0000256" key="5">
    <source>
        <dbReference type="ARBA" id="ARBA00023128"/>
    </source>
</evidence>
<dbReference type="EMBL" id="CH902617">
    <property type="protein sequence ID" value="EDV42774.1"/>
    <property type="molecule type" value="Genomic_DNA"/>
</dbReference>
<protein>
    <recommendedName>
        <fullName evidence="7">Large ribosomal subunit protein mL40</fullName>
    </recommendedName>
    <alternativeName>
        <fullName evidence="8">39S ribosomal protein L40, mitochondrial</fullName>
    </alternativeName>
</protein>
<sequence>MSLLAAFARLGIQGSRSGGVAGAAVARCLHISPVLCAEPLKKKKKLDPQIIKQREDRKKKKIEKQIRRLEKNARQLKPVEELEVPLELIDEKDKRQRKLTPLGNAELEERALLKKQWAHFKHEERVADFQIIDRLVQAQNKALAELRSESEELYQAAIEVDPQLLPVAVKGPVATPPIKNYDSPDGDYVHQSMKWEVK</sequence>
<dbReference type="PANTHER" id="PTHR13359:SF2">
    <property type="entry name" value="LARGE RIBOSOMAL SUBUNIT PROTEIN ML40"/>
    <property type="match status" value="1"/>
</dbReference>
<evidence type="ECO:0000256" key="1">
    <source>
        <dbReference type="ARBA" id="ARBA00004173"/>
    </source>
</evidence>
<evidence type="ECO:0000313" key="10">
    <source>
        <dbReference type="Proteomes" id="UP000007801"/>
    </source>
</evidence>
<keyword evidence="3" id="KW-0809">Transit peptide</keyword>
<dbReference type="AlphaFoldDB" id="B3LXD0"/>
<evidence type="ECO:0000256" key="8">
    <source>
        <dbReference type="ARBA" id="ARBA00083752"/>
    </source>
</evidence>
<dbReference type="Gene3D" id="6.10.250.3440">
    <property type="match status" value="1"/>
</dbReference>
<dbReference type="GeneID" id="6499651"/>
<dbReference type="InParanoid" id="B3LXD0"/>
<reference evidence="9 10" key="1">
    <citation type="journal article" date="2007" name="Nature">
        <title>Evolution of genes and genomes on the Drosophila phylogeny.</title>
        <authorList>
            <consortium name="Drosophila 12 Genomes Consortium"/>
            <person name="Clark A.G."/>
            <person name="Eisen M.B."/>
            <person name="Smith D.R."/>
            <person name="Bergman C.M."/>
            <person name="Oliver B."/>
            <person name="Markow T.A."/>
            <person name="Kaufman T.C."/>
            <person name="Kellis M."/>
            <person name="Gelbart W."/>
            <person name="Iyer V.N."/>
            <person name="Pollard D.A."/>
            <person name="Sackton T.B."/>
            <person name="Larracuente A.M."/>
            <person name="Singh N.D."/>
            <person name="Abad J.P."/>
            <person name="Abt D.N."/>
            <person name="Adryan B."/>
            <person name="Aguade M."/>
            <person name="Akashi H."/>
            <person name="Anderson W.W."/>
            <person name="Aquadro C.F."/>
            <person name="Ardell D.H."/>
            <person name="Arguello R."/>
            <person name="Artieri C.G."/>
            <person name="Barbash D.A."/>
            <person name="Barker D."/>
            <person name="Barsanti P."/>
            <person name="Batterham P."/>
            <person name="Batzoglou S."/>
            <person name="Begun D."/>
            <person name="Bhutkar A."/>
            <person name="Blanco E."/>
            <person name="Bosak S.A."/>
            <person name="Bradley R.K."/>
            <person name="Brand A.D."/>
            <person name="Brent M.R."/>
            <person name="Brooks A.N."/>
            <person name="Brown R.H."/>
            <person name="Butlin R.K."/>
            <person name="Caggese C."/>
            <person name="Calvi B.R."/>
            <person name="Bernardo de Carvalho A."/>
            <person name="Caspi A."/>
            <person name="Castrezana S."/>
            <person name="Celniker S.E."/>
            <person name="Chang J.L."/>
            <person name="Chapple C."/>
            <person name="Chatterji S."/>
            <person name="Chinwalla A."/>
            <person name="Civetta A."/>
            <person name="Clifton S.W."/>
            <person name="Comeron J.M."/>
            <person name="Costello J.C."/>
            <person name="Coyne J.A."/>
            <person name="Daub J."/>
            <person name="David R.G."/>
            <person name="Delcher A.L."/>
            <person name="Delehaunty K."/>
            <person name="Do C.B."/>
            <person name="Ebling H."/>
            <person name="Edwards K."/>
            <person name="Eickbush T."/>
            <person name="Evans J.D."/>
            <person name="Filipski A."/>
            <person name="Findeiss S."/>
            <person name="Freyhult E."/>
            <person name="Fulton L."/>
            <person name="Fulton R."/>
            <person name="Garcia A.C."/>
            <person name="Gardiner A."/>
            <person name="Garfield D.A."/>
            <person name="Garvin B.E."/>
            <person name="Gibson G."/>
            <person name="Gilbert D."/>
            <person name="Gnerre S."/>
            <person name="Godfrey J."/>
            <person name="Good R."/>
            <person name="Gotea V."/>
            <person name="Gravely B."/>
            <person name="Greenberg A.J."/>
            <person name="Griffiths-Jones S."/>
            <person name="Gross S."/>
            <person name="Guigo R."/>
            <person name="Gustafson E.A."/>
            <person name="Haerty W."/>
            <person name="Hahn M.W."/>
            <person name="Halligan D.L."/>
            <person name="Halpern A.L."/>
            <person name="Halter G.M."/>
            <person name="Han M.V."/>
            <person name="Heger A."/>
            <person name="Hillier L."/>
            <person name="Hinrichs A.S."/>
            <person name="Holmes I."/>
            <person name="Hoskins R.A."/>
            <person name="Hubisz M.J."/>
            <person name="Hultmark D."/>
            <person name="Huntley M.A."/>
            <person name="Jaffe D.B."/>
            <person name="Jagadeeshan S."/>
            <person name="Jeck W.R."/>
            <person name="Johnson J."/>
            <person name="Jones C.D."/>
            <person name="Jordan W.C."/>
            <person name="Karpen G.H."/>
            <person name="Kataoka E."/>
            <person name="Keightley P.D."/>
            <person name="Kheradpour P."/>
            <person name="Kirkness E.F."/>
            <person name="Koerich L.B."/>
            <person name="Kristiansen K."/>
            <person name="Kudrna D."/>
            <person name="Kulathinal R.J."/>
            <person name="Kumar S."/>
            <person name="Kwok R."/>
            <person name="Lander E."/>
            <person name="Langley C.H."/>
            <person name="Lapoint R."/>
            <person name="Lazzaro B.P."/>
            <person name="Lee S.J."/>
            <person name="Levesque L."/>
            <person name="Li R."/>
            <person name="Lin C.F."/>
            <person name="Lin M.F."/>
            <person name="Lindblad-Toh K."/>
            <person name="Llopart A."/>
            <person name="Long M."/>
            <person name="Low L."/>
            <person name="Lozovsky E."/>
            <person name="Lu J."/>
            <person name="Luo M."/>
            <person name="Machado C.A."/>
            <person name="Makalowski W."/>
            <person name="Marzo M."/>
            <person name="Matsuda M."/>
            <person name="Matzkin L."/>
            <person name="McAllister B."/>
            <person name="McBride C.S."/>
            <person name="McKernan B."/>
            <person name="McKernan K."/>
            <person name="Mendez-Lago M."/>
            <person name="Minx P."/>
            <person name="Mollenhauer M.U."/>
            <person name="Montooth K."/>
            <person name="Mount S.M."/>
            <person name="Mu X."/>
            <person name="Myers E."/>
            <person name="Negre B."/>
            <person name="Newfeld S."/>
            <person name="Nielsen R."/>
            <person name="Noor M.A."/>
            <person name="O'Grady P."/>
            <person name="Pachter L."/>
            <person name="Papaceit M."/>
            <person name="Parisi M.J."/>
            <person name="Parisi M."/>
            <person name="Parts L."/>
            <person name="Pedersen J.S."/>
            <person name="Pesole G."/>
            <person name="Phillippy A.M."/>
            <person name="Ponting C.P."/>
            <person name="Pop M."/>
            <person name="Porcelli D."/>
            <person name="Powell J.R."/>
            <person name="Prohaska S."/>
            <person name="Pruitt K."/>
            <person name="Puig M."/>
            <person name="Quesneville H."/>
            <person name="Ram K.R."/>
            <person name="Rand D."/>
            <person name="Rasmussen M.D."/>
            <person name="Reed L.K."/>
            <person name="Reenan R."/>
            <person name="Reily A."/>
            <person name="Remington K.A."/>
            <person name="Rieger T.T."/>
            <person name="Ritchie M.G."/>
            <person name="Robin C."/>
            <person name="Rogers Y.H."/>
            <person name="Rohde C."/>
            <person name="Rozas J."/>
            <person name="Rubenfield M.J."/>
            <person name="Ruiz A."/>
            <person name="Russo S."/>
            <person name="Salzberg S.L."/>
            <person name="Sanchez-Gracia A."/>
            <person name="Saranga D.J."/>
            <person name="Sato H."/>
            <person name="Schaeffer S.W."/>
            <person name="Schatz M.C."/>
            <person name="Schlenke T."/>
            <person name="Schwartz R."/>
            <person name="Segarra C."/>
            <person name="Singh R.S."/>
            <person name="Sirot L."/>
            <person name="Sirota M."/>
            <person name="Sisneros N.B."/>
            <person name="Smith C.D."/>
            <person name="Smith T.F."/>
            <person name="Spieth J."/>
            <person name="Stage D.E."/>
            <person name="Stark A."/>
            <person name="Stephan W."/>
            <person name="Strausberg R.L."/>
            <person name="Strempel S."/>
            <person name="Sturgill D."/>
            <person name="Sutton G."/>
            <person name="Sutton G.G."/>
            <person name="Tao W."/>
            <person name="Teichmann S."/>
            <person name="Tobari Y.N."/>
            <person name="Tomimura Y."/>
            <person name="Tsolas J.M."/>
            <person name="Valente V.L."/>
            <person name="Venter E."/>
            <person name="Venter J.C."/>
            <person name="Vicario S."/>
            <person name="Vieira F.G."/>
            <person name="Vilella A.J."/>
            <person name="Villasante A."/>
            <person name="Walenz B."/>
            <person name="Wang J."/>
            <person name="Wasserman M."/>
            <person name="Watts T."/>
            <person name="Wilson D."/>
            <person name="Wilson R.K."/>
            <person name="Wing R.A."/>
            <person name="Wolfner M.F."/>
            <person name="Wong A."/>
            <person name="Wong G.K."/>
            <person name="Wu C.I."/>
            <person name="Wu G."/>
            <person name="Yamamoto D."/>
            <person name="Yang H.P."/>
            <person name="Yang S.P."/>
            <person name="Yorke J.A."/>
            <person name="Yoshida K."/>
            <person name="Zdobnov E."/>
            <person name="Zhang P."/>
            <person name="Zhang Y."/>
            <person name="Zimin A.V."/>
            <person name="Baldwin J."/>
            <person name="Abdouelleil A."/>
            <person name="Abdulkadir J."/>
            <person name="Abebe A."/>
            <person name="Abera B."/>
            <person name="Abreu J."/>
            <person name="Acer S.C."/>
            <person name="Aftuck L."/>
            <person name="Alexander A."/>
            <person name="An P."/>
            <person name="Anderson E."/>
            <person name="Anderson S."/>
            <person name="Arachi H."/>
            <person name="Azer M."/>
            <person name="Bachantsang P."/>
            <person name="Barry A."/>
            <person name="Bayul T."/>
            <person name="Berlin A."/>
            <person name="Bessette D."/>
            <person name="Bloom T."/>
            <person name="Blye J."/>
            <person name="Boguslavskiy L."/>
            <person name="Bonnet C."/>
            <person name="Boukhgalter B."/>
            <person name="Bourzgui I."/>
            <person name="Brown A."/>
            <person name="Cahill P."/>
            <person name="Channer S."/>
            <person name="Cheshatsang Y."/>
            <person name="Chuda L."/>
            <person name="Citroen M."/>
            <person name="Collymore A."/>
            <person name="Cooke P."/>
            <person name="Costello M."/>
            <person name="D'Aco K."/>
            <person name="Daza R."/>
            <person name="De Haan G."/>
            <person name="DeGray S."/>
            <person name="DeMaso C."/>
            <person name="Dhargay N."/>
            <person name="Dooley K."/>
            <person name="Dooley E."/>
            <person name="Doricent M."/>
            <person name="Dorje P."/>
            <person name="Dorjee K."/>
            <person name="Dupes A."/>
            <person name="Elong R."/>
            <person name="Falk J."/>
            <person name="Farina A."/>
            <person name="Faro S."/>
            <person name="Ferguson D."/>
            <person name="Fisher S."/>
            <person name="Foley C.D."/>
            <person name="Franke A."/>
            <person name="Friedrich D."/>
            <person name="Gadbois L."/>
            <person name="Gearin G."/>
            <person name="Gearin C.R."/>
            <person name="Giannoukos G."/>
            <person name="Goode T."/>
            <person name="Graham J."/>
            <person name="Grandbois E."/>
            <person name="Grewal S."/>
            <person name="Gyaltsen K."/>
            <person name="Hafez N."/>
            <person name="Hagos B."/>
            <person name="Hall J."/>
            <person name="Henson C."/>
            <person name="Hollinger A."/>
            <person name="Honan T."/>
            <person name="Huard M.D."/>
            <person name="Hughes L."/>
            <person name="Hurhula B."/>
            <person name="Husby M.E."/>
            <person name="Kamat A."/>
            <person name="Kanga B."/>
            <person name="Kashin S."/>
            <person name="Khazanovich D."/>
            <person name="Kisner P."/>
            <person name="Lance K."/>
            <person name="Lara M."/>
            <person name="Lee W."/>
            <person name="Lennon N."/>
            <person name="Letendre F."/>
            <person name="LeVine R."/>
            <person name="Lipovsky A."/>
            <person name="Liu X."/>
            <person name="Liu J."/>
            <person name="Liu S."/>
            <person name="Lokyitsang T."/>
            <person name="Lokyitsang Y."/>
            <person name="Lubonja R."/>
            <person name="Lui A."/>
            <person name="MacDonald P."/>
            <person name="Magnisalis V."/>
            <person name="Maru K."/>
            <person name="Matthews C."/>
            <person name="McCusker W."/>
            <person name="McDonough S."/>
            <person name="Mehta T."/>
            <person name="Meldrim J."/>
            <person name="Meneus L."/>
            <person name="Mihai O."/>
            <person name="Mihalev A."/>
            <person name="Mihova T."/>
            <person name="Mittelman R."/>
            <person name="Mlenga V."/>
            <person name="Montmayeur A."/>
            <person name="Mulrain L."/>
            <person name="Navidi A."/>
            <person name="Naylor J."/>
            <person name="Negash T."/>
            <person name="Nguyen T."/>
            <person name="Nguyen N."/>
            <person name="Nicol R."/>
            <person name="Norbu C."/>
            <person name="Norbu N."/>
            <person name="Novod N."/>
            <person name="O'Neill B."/>
            <person name="Osman S."/>
            <person name="Markiewicz E."/>
            <person name="Oyono O.L."/>
            <person name="Patti C."/>
            <person name="Phunkhang P."/>
            <person name="Pierre F."/>
            <person name="Priest M."/>
            <person name="Raghuraman S."/>
            <person name="Rege F."/>
            <person name="Reyes R."/>
            <person name="Rise C."/>
            <person name="Rogov P."/>
            <person name="Ross K."/>
            <person name="Ryan E."/>
            <person name="Settipalli S."/>
            <person name="Shea T."/>
            <person name="Sherpa N."/>
            <person name="Shi L."/>
            <person name="Shih D."/>
            <person name="Sparrow T."/>
            <person name="Spaulding J."/>
            <person name="Stalker J."/>
            <person name="Stange-Thomann N."/>
            <person name="Stavropoulos S."/>
            <person name="Stone C."/>
            <person name="Strader C."/>
            <person name="Tesfaye S."/>
            <person name="Thomson T."/>
            <person name="Thoulutsang Y."/>
            <person name="Thoulutsang D."/>
            <person name="Topham K."/>
            <person name="Topping I."/>
            <person name="Tsamla T."/>
            <person name="Vassiliev H."/>
            <person name="Vo A."/>
            <person name="Wangchuk T."/>
            <person name="Wangdi T."/>
            <person name="Weiand M."/>
            <person name="Wilkinson J."/>
            <person name="Wilson A."/>
            <person name="Yadav S."/>
            <person name="Young G."/>
            <person name="Yu Q."/>
            <person name="Zembek L."/>
            <person name="Zhong D."/>
            <person name="Zimmer A."/>
            <person name="Zwirko Z."/>
            <person name="Jaffe D.B."/>
            <person name="Alvarez P."/>
            <person name="Brockman W."/>
            <person name="Butler J."/>
            <person name="Chin C."/>
            <person name="Gnerre S."/>
            <person name="Grabherr M."/>
            <person name="Kleber M."/>
            <person name="Mauceli E."/>
            <person name="MacCallum I."/>
        </authorList>
    </citation>
    <scope>NUCLEOTIDE SEQUENCE [LARGE SCALE GENOMIC DNA]</scope>
    <source>
        <strain evidence="10">Tucson 14024-0371.13</strain>
    </source>
</reference>
<accession>B3LXD0</accession>
<organism evidence="9 10">
    <name type="scientific">Drosophila ananassae</name>
    <name type="common">Fruit fly</name>
    <dbReference type="NCBI Taxonomy" id="7217"/>
    <lineage>
        <taxon>Eukaryota</taxon>
        <taxon>Metazoa</taxon>
        <taxon>Ecdysozoa</taxon>
        <taxon>Arthropoda</taxon>
        <taxon>Hexapoda</taxon>
        <taxon>Insecta</taxon>
        <taxon>Pterygota</taxon>
        <taxon>Neoptera</taxon>
        <taxon>Endopterygota</taxon>
        <taxon>Diptera</taxon>
        <taxon>Brachycera</taxon>
        <taxon>Muscomorpha</taxon>
        <taxon>Ephydroidea</taxon>
        <taxon>Drosophilidae</taxon>
        <taxon>Drosophila</taxon>
        <taxon>Sophophora</taxon>
    </lineage>
</organism>
<comment type="subcellular location">
    <subcellularLocation>
        <location evidence="1">Mitochondrion</location>
    </subcellularLocation>
</comment>
<dbReference type="Proteomes" id="UP000007801">
    <property type="component" value="Unassembled WGS sequence"/>
</dbReference>
<dbReference type="CTD" id="64976"/>
<dbReference type="Pfam" id="PF09812">
    <property type="entry name" value="MRP-L28"/>
    <property type="match status" value="1"/>
</dbReference>
<gene>
    <name evidence="9" type="primary">Dana\GF16858</name>
    <name evidence="9" type="synonym">dana_GLEANR_18124</name>
    <name evidence="9" type="ORF">GF16858</name>
</gene>
<evidence type="ECO:0000256" key="4">
    <source>
        <dbReference type="ARBA" id="ARBA00022980"/>
    </source>
</evidence>
<dbReference type="PhylomeDB" id="B3LXD0"/>
<dbReference type="PANTHER" id="PTHR13359">
    <property type="entry name" value="39S RIBOSOMAL PROTEIN L40, MITOCHONDRIAL"/>
    <property type="match status" value="1"/>
</dbReference>
<dbReference type="OrthoDB" id="5977625at2759"/>
<evidence type="ECO:0000256" key="2">
    <source>
        <dbReference type="ARBA" id="ARBA00009360"/>
    </source>
</evidence>
<keyword evidence="6" id="KW-0687">Ribonucleoprotein</keyword>
<dbReference type="STRING" id="7217.B3LXD0"/>
<dbReference type="OMA" id="KEWARYK"/>
<evidence type="ECO:0000256" key="6">
    <source>
        <dbReference type="ARBA" id="ARBA00023274"/>
    </source>
</evidence>
<keyword evidence="10" id="KW-1185">Reference proteome</keyword>
<dbReference type="InterPro" id="IPR039145">
    <property type="entry name" value="Ribosomal_mL40_metazoa/plant"/>
</dbReference>
<dbReference type="InterPro" id="IPR019192">
    <property type="entry name" value="Ribosomal_mL40"/>
</dbReference>
<comment type="similarity">
    <text evidence="2">Belongs to the mitochondrion-specific ribosomal protein mL40 family.</text>
</comment>
<proteinExistence type="inferred from homology"/>
<evidence type="ECO:0000313" key="9">
    <source>
        <dbReference type="EMBL" id="EDV42774.1"/>
    </source>
</evidence>
<name>B3LXD0_DROAN</name>
<dbReference type="FunFam" id="6.10.250.3440:FF:000001">
    <property type="entry name" value="Mitochondrial ribosomal protein L40"/>
    <property type="match status" value="1"/>
</dbReference>
<dbReference type="KEGG" id="dan:6499651"/>